<dbReference type="SUPFAM" id="SSF54523">
    <property type="entry name" value="Pili subunits"/>
    <property type="match status" value="1"/>
</dbReference>
<accession>A0ABN8DL79</accession>
<protein>
    <recommendedName>
        <fullName evidence="4">MSHA biogenesis protein MshC</fullName>
    </recommendedName>
</protein>
<name>A0ABN8DL79_9VIBR</name>
<dbReference type="Proteomes" id="UP000838160">
    <property type="component" value="Unassembled WGS sequence"/>
</dbReference>
<dbReference type="Pfam" id="PF07963">
    <property type="entry name" value="N_methyl"/>
    <property type="match status" value="1"/>
</dbReference>
<gene>
    <name evidence="2" type="ORF">VHP8226_02244</name>
</gene>
<evidence type="ECO:0000313" key="2">
    <source>
        <dbReference type="EMBL" id="CAH0526868.1"/>
    </source>
</evidence>
<dbReference type="EMBL" id="CAKLCM010000002">
    <property type="protein sequence ID" value="CAH0526868.1"/>
    <property type="molecule type" value="Genomic_DNA"/>
</dbReference>
<keyword evidence="3" id="KW-1185">Reference proteome</keyword>
<sequence length="162" mass="17618">MQFARKQRHGFTVIELIVVIVLIATVSVIATSRYFGRSSYSAYTYQEAITSVIRQIQVNRMQSNLSANNPNSNYVLVVNSDCIGSVQGCALGSDGDYQRSDVIRSDNATFSLLGNPSSNQIEFDLKGNPSWSGSGDIKITIEAEGSTSALCINSQGYIQKDC</sequence>
<evidence type="ECO:0008006" key="4">
    <source>
        <dbReference type="Google" id="ProtNLM"/>
    </source>
</evidence>
<dbReference type="RefSeq" id="WP_237485102.1">
    <property type="nucleotide sequence ID" value="NZ_CAKLCM010000002.1"/>
</dbReference>
<keyword evidence="1" id="KW-0472">Membrane</keyword>
<proteinExistence type="predicted"/>
<dbReference type="InterPro" id="IPR045584">
    <property type="entry name" value="Pilin-like"/>
</dbReference>
<evidence type="ECO:0000313" key="3">
    <source>
        <dbReference type="Proteomes" id="UP000838160"/>
    </source>
</evidence>
<comment type="caution">
    <text evidence="2">The sequence shown here is derived from an EMBL/GenBank/DDBJ whole genome shotgun (WGS) entry which is preliminary data.</text>
</comment>
<keyword evidence="1" id="KW-1133">Transmembrane helix</keyword>
<dbReference type="NCBIfam" id="TIGR02532">
    <property type="entry name" value="IV_pilin_GFxxxE"/>
    <property type="match status" value="1"/>
</dbReference>
<evidence type="ECO:0000256" key="1">
    <source>
        <dbReference type="SAM" id="Phobius"/>
    </source>
</evidence>
<organism evidence="2 3">
    <name type="scientific">Vibrio hippocampi</name>
    <dbReference type="NCBI Taxonomy" id="654686"/>
    <lineage>
        <taxon>Bacteria</taxon>
        <taxon>Pseudomonadati</taxon>
        <taxon>Pseudomonadota</taxon>
        <taxon>Gammaproteobacteria</taxon>
        <taxon>Vibrionales</taxon>
        <taxon>Vibrionaceae</taxon>
        <taxon>Vibrio</taxon>
    </lineage>
</organism>
<dbReference type="InterPro" id="IPR012902">
    <property type="entry name" value="N_methyl_site"/>
</dbReference>
<dbReference type="Gene3D" id="3.30.700.10">
    <property type="entry name" value="Glycoprotein, Type 4 Pilin"/>
    <property type="match status" value="1"/>
</dbReference>
<feature type="transmembrane region" description="Helical" evidence="1">
    <location>
        <begin position="12"/>
        <end position="35"/>
    </location>
</feature>
<keyword evidence="1" id="KW-0812">Transmembrane</keyword>
<reference evidence="2" key="1">
    <citation type="submission" date="2021-12" db="EMBL/GenBank/DDBJ databases">
        <authorList>
            <person name="Rodrigo-Torres L."/>
            <person name="Arahal R. D."/>
            <person name="Lucena T."/>
        </authorList>
    </citation>
    <scope>NUCLEOTIDE SEQUENCE</scope>
    <source>
        <strain evidence="2">CECT 8226</strain>
    </source>
</reference>